<organism evidence="1 2">
    <name type="scientific">Archangium violaceum Cb vi76</name>
    <dbReference type="NCBI Taxonomy" id="1406225"/>
    <lineage>
        <taxon>Bacteria</taxon>
        <taxon>Pseudomonadati</taxon>
        <taxon>Myxococcota</taxon>
        <taxon>Myxococcia</taxon>
        <taxon>Myxococcales</taxon>
        <taxon>Cystobacterineae</taxon>
        <taxon>Archangiaceae</taxon>
        <taxon>Archangium</taxon>
    </lineage>
</organism>
<dbReference type="AlphaFoldDB" id="A0A084SY67"/>
<dbReference type="Proteomes" id="UP000028547">
    <property type="component" value="Unassembled WGS sequence"/>
</dbReference>
<protein>
    <submittedName>
        <fullName evidence="1">Uncharacterized protein</fullName>
    </submittedName>
</protein>
<reference evidence="1 2" key="1">
    <citation type="submission" date="2014-07" db="EMBL/GenBank/DDBJ databases">
        <title>Draft Genome Sequence of Gephyronic Acid Producer, Cystobacter violaceus Strain Cb vi76.</title>
        <authorList>
            <person name="Stevens D.C."/>
            <person name="Young J."/>
            <person name="Carmichael R."/>
            <person name="Tan J."/>
            <person name="Taylor R.E."/>
        </authorList>
    </citation>
    <scope>NUCLEOTIDE SEQUENCE [LARGE SCALE GENOMIC DNA]</scope>
    <source>
        <strain evidence="1 2">Cb vi76</strain>
    </source>
</reference>
<accession>A0A084SY67</accession>
<proteinExistence type="predicted"/>
<dbReference type="RefSeq" id="WP_043392344.1">
    <property type="nucleotide sequence ID" value="NZ_JPMI01000055.1"/>
</dbReference>
<sequence>MSQEAVPVDPHETLYVPMRRRFTREYITTPEGNRELHLFFGIKEITLDEPDLHAFGEALLQQDQFMAGSATTWSGGAPYPWERVRELLEALLAEEILSREAPKPSSRGDIHQRFLEAEALREAPTEPLWWNPDCPRVMERLTGRPLELSFLEAVLPLHRIAHPALDAEGRHVGEMNVFPVAMRMKLPTEWKPCPYPGSRFRDEAMMNVTALRSMTRHWKAVLRGVLAVREEYLRRRPLLPDGRWRVGDLHAVCVAVLALPTLLLMRGNDPVPNGELDPVLSSMFRVTDGVRMVAAYLLYHPAEPRPYDTPITPAELYRISEHENQFLSSRGVCAGPPHMVEEFFATLMDGKPVEGPPAPMPEWAADIPAAVDYAMRGLLLYSLQFNLWGRMCGAYDALRSALLPVEDEPGGFLGRLRARVESDWRMIETLGLNQPSTRAQVESRRVEQYENALHLLTGFREDTPRHLQDAFIPAHDAVDARARLRLRELLRSRADATPEARSDVLGAIADALAEYLSIERPALRALEGIQRQVNALLQRPHPERKFSSADLSLSHRLRIGIARPLPDLMELLRDELEITVENTEETTRITNAPTRSQ</sequence>
<name>A0A084SY67_9BACT</name>
<gene>
    <name evidence="1" type="ORF">Q664_09460</name>
</gene>
<comment type="caution">
    <text evidence="1">The sequence shown here is derived from an EMBL/GenBank/DDBJ whole genome shotgun (WGS) entry which is preliminary data.</text>
</comment>
<dbReference type="EMBL" id="JPMI01000055">
    <property type="protein sequence ID" value="KFA93402.1"/>
    <property type="molecule type" value="Genomic_DNA"/>
</dbReference>
<evidence type="ECO:0000313" key="1">
    <source>
        <dbReference type="EMBL" id="KFA93402.1"/>
    </source>
</evidence>
<evidence type="ECO:0000313" key="2">
    <source>
        <dbReference type="Proteomes" id="UP000028547"/>
    </source>
</evidence>